<proteinExistence type="predicted"/>
<geneLocation type="plasmid" evidence="1 2">
    <name>megaplasmid</name>
</geneLocation>
<dbReference type="EMBL" id="CP002574">
    <property type="protein sequence ID" value="AEK59752.1"/>
    <property type="molecule type" value="Genomic_DNA"/>
</dbReference>
<reference evidence="1 2" key="1">
    <citation type="journal article" date="2011" name="J. Genet. Genomics">
        <title>Unraveling the Acidithiobacillus caldus complete genome and its central metabolisms for carbon assimilation.</title>
        <authorList>
            <person name="You X.Y."/>
            <person name="Guo X."/>
            <person name="Zheng H.J."/>
            <person name="Zhang M.J."/>
            <person name="Liu L.J."/>
            <person name="Zhu Y.Q."/>
            <person name="Zhu B."/>
            <person name="Wang S.Y."/>
            <person name="Zhao G.P."/>
            <person name="Poetsch A."/>
            <person name="Jiang C.Y."/>
            <person name="Liu S.J."/>
        </authorList>
    </citation>
    <scope>NUCLEOTIDE SEQUENCE [LARGE SCALE GENOMIC DNA]</scope>
    <source>
        <strain evidence="1 2">SM-1</strain>
        <plasmid evidence="2">Plasmid megaplasmid</plasmid>
    </source>
</reference>
<dbReference type="HOGENOM" id="CLU_2662677_0_0_6"/>
<dbReference type="Proteomes" id="UP000006135">
    <property type="component" value="Plasmid megaplasmid"/>
</dbReference>
<dbReference type="AlphaFoldDB" id="F9ZUE3"/>
<evidence type="ECO:0000313" key="2">
    <source>
        <dbReference type="Proteomes" id="UP000006135"/>
    </source>
</evidence>
<gene>
    <name evidence="1" type="ordered locus">Atc_m221</name>
</gene>
<accession>F9ZUE3</accession>
<dbReference type="KEGG" id="acu:Atc_m221"/>
<dbReference type="RefSeq" id="WP_014003833.1">
    <property type="nucleotide sequence ID" value="NC_015851.1"/>
</dbReference>
<evidence type="ECO:0000313" key="1">
    <source>
        <dbReference type="EMBL" id="AEK59752.1"/>
    </source>
</evidence>
<organism evidence="1 2">
    <name type="scientific">Acidithiobacillus caldus (strain SM-1)</name>
    <dbReference type="NCBI Taxonomy" id="990288"/>
    <lineage>
        <taxon>Bacteria</taxon>
        <taxon>Pseudomonadati</taxon>
        <taxon>Pseudomonadota</taxon>
        <taxon>Acidithiobacillia</taxon>
        <taxon>Acidithiobacillales</taxon>
        <taxon>Acidithiobacillaceae</taxon>
        <taxon>Acidithiobacillus</taxon>
    </lineage>
</organism>
<sequence length="75" mass="8754">MPDDLTEEERRYLLHPGIVLNPETGKPMVRLDPPIGIDEFMWILRRENVIGGDQVTNETIEQLDLLELRWETPAQ</sequence>
<dbReference type="GeneID" id="92932982"/>
<keyword evidence="1" id="KW-0614">Plasmid</keyword>
<keyword evidence="2" id="KW-1185">Reference proteome</keyword>
<name>F9ZUE3_ACICS</name>
<protein>
    <submittedName>
        <fullName evidence="1">Uncharacterized protein</fullName>
    </submittedName>
</protein>